<accession>A0A0G1GZ40</accession>
<comment type="caution">
    <text evidence="1">The sequence shown here is derived from an EMBL/GenBank/DDBJ whole genome shotgun (WGS) entry which is preliminary data.</text>
</comment>
<evidence type="ECO:0000313" key="1">
    <source>
        <dbReference type="EMBL" id="KKT39458.1"/>
    </source>
</evidence>
<dbReference type="EMBL" id="LCHQ01000002">
    <property type="protein sequence ID" value="KKT39458.1"/>
    <property type="molecule type" value="Genomic_DNA"/>
</dbReference>
<sequence length="77" mass="8412">MVVAGDDNFKPGTAHRTDLSLVKGTAGVWVDFTSEVNTWRADYLINNYALDAVDDKGTGISHHGDVPEENFLLLSSF</sequence>
<dbReference type="AlphaFoldDB" id="A0A0G1GZ40"/>
<name>A0A0G1GZ40_9BACT</name>
<organism evidence="1 2">
    <name type="scientific">Candidatus Collierbacteria bacterium GW2011_GWF1_44_12</name>
    <dbReference type="NCBI Taxonomy" id="1618402"/>
    <lineage>
        <taxon>Bacteria</taxon>
        <taxon>Candidatus Collieribacteriota</taxon>
    </lineage>
</organism>
<evidence type="ECO:0000313" key="2">
    <source>
        <dbReference type="Proteomes" id="UP000034097"/>
    </source>
</evidence>
<protein>
    <submittedName>
        <fullName evidence="1">Uncharacterized protein</fullName>
    </submittedName>
</protein>
<gene>
    <name evidence="1" type="ORF">UW26_C0002G0048</name>
</gene>
<dbReference type="Proteomes" id="UP000034097">
    <property type="component" value="Unassembled WGS sequence"/>
</dbReference>
<proteinExistence type="predicted"/>
<reference evidence="1 2" key="1">
    <citation type="journal article" date="2015" name="Nature">
        <title>rRNA introns, odd ribosomes, and small enigmatic genomes across a large radiation of phyla.</title>
        <authorList>
            <person name="Brown C.T."/>
            <person name="Hug L.A."/>
            <person name="Thomas B.C."/>
            <person name="Sharon I."/>
            <person name="Castelle C.J."/>
            <person name="Singh A."/>
            <person name="Wilkins M.J."/>
            <person name="Williams K.H."/>
            <person name="Banfield J.F."/>
        </authorList>
    </citation>
    <scope>NUCLEOTIDE SEQUENCE [LARGE SCALE GENOMIC DNA]</scope>
</reference>
<dbReference type="AntiFam" id="ANF00129">
    <property type="entry name" value="Shadow ORF (opposite rpoB)"/>
</dbReference>